<dbReference type="InterPro" id="IPR000182">
    <property type="entry name" value="GNAT_dom"/>
</dbReference>
<dbReference type="SUPFAM" id="SSF55729">
    <property type="entry name" value="Acyl-CoA N-acyltransferases (Nat)"/>
    <property type="match status" value="1"/>
</dbReference>
<dbReference type="Proteomes" id="UP001595916">
    <property type="component" value="Unassembled WGS sequence"/>
</dbReference>
<name>A0ABV9QMJ6_9FIRM</name>
<dbReference type="InterPro" id="IPR016181">
    <property type="entry name" value="Acyl_CoA_acyltransferase"/>
</dbReference>
<dbReference type="EC" id="2.3.-.-" evidence="2"/>
<evidence type="ECO:0000259" key="1">
    <source>
        <dbReference type="PROSITE" id="PS51186"/>
    </source>
</evidence>
<accession>A0ABV9QMJ6</accession>
<dbReference type="EMBL" id="JBHSHL010000007">
    <property type="protein sequence ID" value="MFC4803909.1"/>
    <property type="molecule type" value="Genomic_DNA"/>
</dbReference>
<protein>
    <submittedName>
        <fullName evidence="2">GNAT family N-acetyltransferase</fullName>
        <ecNumber evidence="2">2.3.-.-</ecNumber>
    </submittedName>
</protein>
<keyword evidence="2" id="KW-0808">Transferase</keyword>
<dbReference type="CDD" id="cd04301">
    <property type="entry name" value="NAT_SF"/>
    <property type="match status" value="1"/>
</dbReference>
<dbReference type="Pfam" id="PF00583">
    <property type="entry name" value="Acetyltransf_1"/>
    <property type="match status" value="1"/>
</dbReference>
<keyword evidence="2" id="KW-0012">Acyltransferase</keyword>
<dbReference type="GO" id="GO:0016746">
    <property type="term" value="F:acyltransferase activity"/>
    <property type="evidence" value="ECO:0007669"/>
    <property type="project" value="UniProtKB-KW"/>
</dbReference>
<reference evidence="3" key="1">
    <citation type="journal article" date="2019" name="Int. J. Syst. Evol. Microbiol.">
        <title>The Global Catalogue of Microorganisms (GCM) 10K type strain sequencing project: providing services to taxonomists for standard genome sequencing and annotation.</title>
        <authorList>
            <consortium name="The Broad Institute Genomics Platform"/>
            <consortium name="The Broad Institute Genome Sequencing Center for Infectious Disease"/>
            <person name="Wu L."/>
            <person name="Ma J."/>
        </authorList>
    </citation>
    <scope>NUCLEOTIDE SEQUENCE [LARGE SCALE GENOMIC DNA]</scope>
    <source>
        <strain evidence="3">CCUG 46385</strain>
    </source>
</reference>
<comment type="caution">
    <text evidence="2">The sequence shown here is derived from an EMBL/GenBank/DDBJ whole genome shotgun (WGS) entry which is preliminary data.</text>
</comment>
<evidence type="ECO:0000313" key="2">
    <source>
        <dbReference type="EMBL" id="MFC4803909.1"/>
    </source>
</evidence>
<dbReference type="RefSeq" id="WP_379787379.1">
    <property type="nucleotide sequence ID" value="NZ_JBHSHL010000007.1"/>
</dbReference>
<sequence>MKIIELTQVQREEIDEKLYEYDRTFMKKEMNGGVHIGIEVDGRLVAGLDAVMTSFRILYLSTLFVDEEYRGMGLGRTPVEEMERRAAELGADTIRLDTFSWQGKDFYSAMGYQIVGHYENQEDGYEEYFFLKRIGSER</sequence>
<dbReference type="Gene3D" id="3.40.630.30">
    <property type="match status" value="1"/>
</dbReference>
<evidence type="ECO:0000313" key="3">
    <source>
        <dbReference type="Proteomes" id="UP001595916"/>
    </source>
</evidence>
<dbReference type="PROSITE" id="PS51186">
    <property type="entry name" value="GNAT"/>
    <property type="match status" value="1"/>
</dbReference>
<organism evidence="2 3">
    <name type="scientific">Filifactor villosus</name>
    <dbReference type="NCBI Taxonomy" id="29374"/>
    <lineage>
        <taxon>Bacteria</taxon>
        <taxon>Bacillati</taxon>
        <taxon>Bacillota</taxon>
        <taxon>Clostridia</taxon>
        <taxon>Peptostreptococcales</taxon>
        <taxon>Filifactoraceae</taxon>
        <taxon>Filifactor</taxon>
    </lineage>
</organism>
<feature type="domain" description="N-acetyltransferase" evidence="1">
    <location>
        <begin position="1"/>
        <end position="132"/>
    </location>
</feature>
<proteinExistence type="predicted"/>
<gene>
    <name evidence="2" type="ORF">ACFO4R_02330</name>
</gene>
<keyword evidence="3" id="KW-1185">Reference proteome</keyword>